<evidence type="ECO:0000256" key="2">
    <source>
        <dbReference type="ARBA" id="ARBA00022553"/>
    </source>
</evidence>
<proteinExistence type="predicted"/>
<evidence type="ECO:0000259" key="4">
    <source>
        <dbReference type="PROSITE" id="PS50075"/>
    </source>
</evidence>
<dbReference type="SUPFAM" id="SSF47336">
    <property type="entry name" value="ACP-like"/>
    <property type="match status" value="1"/>
</dbReference>
<dbReference type="Gene3D" id="3.40.630.30">
    <property type="match status" value="1"/>
</dbReference>
<evidence type="ECO:0000256" key="3">
    <source>
        <dbReference type="SAM" id="Phobius"/>
    </source>
</evidence>
<organism evidence="5">
    <name type="scientific">Cladocopium goreaui</name>
    <dbReference type="NCBI Taxonomy" id="2562237"/>
    <lineage>
        <taxon>Eukaryota</taxon>
        <taxon>Sar</taxon>
        <taxon>Alveolata</taxon>
        <taxon>Dinophyceae</taxon>
        <taxon>Suessiales</taxon>
        <taxon>Symbiodiniaceae</taxon>
        <taxon>Cladocopium</taxon>
    </lineage>
</organism>
<dbReference type="GO" id="GO:0016747">
    <property type="term" value="F:acyltransferase activity, transferring groups other than amino-acyl groups"/>
    <property type="evidence" value="ECO:0007669"/>
    <property type="project" value="InterPro"/>
</dbReference>
<evidence type="ECO:0000313" key="6">
    <source>
        <dbReference type="EMBL" id="CAL1170036.1"/>
    </source>
</evidence>
<keyword evidence="1" id="KW-0596">Phosphopantetheine</keyword>
<keyword evidence="3" id="KW-1133">Transmembrane helix</keyword>
<keyword evidence="7" id="KW-1185">Reference proteome</keyword>
<dbReference type="PROSITE" id="PS50075">
    <property type="entry name" value="CARRIER"/>
    <property type="match status" value="1"/>
</dbReference>
<dbReference type="EMBL" id="CAMXCT030006596">
    <property type="protein sequence ID" value="CAL4803973.1"/>
    <property type="molecule type" value="Genomic_DNA"/>
</dbReference>
<accession>A0A9P1GJY1</accession>
<keyword evidence="3" id="KW-0812">Transmembrane</keyword>
<sequence length="713" mass="77976">MVFVEPAARGLWDLAPSIVSCYEERALFEDTGNQGWILRVEFAKCPALAMRDCLAELIQRHGSCRTSFEGKMAAVRRKAPSIQECHSLEEVLRRCCERQPFHAFHVSGTHGRDAAAAVAVAAHPAVLDESSCQQLLLELLQMLAMLLGIQDFQWPTVGPLDRADLAVACPASGQMGRARPEIEAAQGPCEVAHGNLDPGSLVALGSQEVLVTLVAVWLRRNFASKLVIGIPQRVLPNSGALGCFTALLSLSVELQAKQRLGEAVQMVHEELQRARKEALRGEVGCLEEGRWPLALVKLRSPLPELQEVVGALQRHGLEVTIDPLPPSALPRHLALRLDLDLSSQVVTLEAPRAQQLLEDFIFLIGRAKLQQPLQELLGAPVDRVDAMVPDAPDVLRAAVLEALPEPEVLQDDVPLRQLGLDSISAVFLKGRLSELFGGSLPGALDAQMSTLTDLAAALCGDVQTSEGCLGPASGASSRLAEEADWPKLRELWAGHHHLLEMVYETSSFVLLGPPAWAAALTTLLGFYLKWKGLETVLLRVSLVYALLAVLQHFLHWILAKLILAYDLRYGELTAHGWKAKGSKGQPSAVIVVESPRGELLGVLCVRTSLRSGCWRRRRRVTSLWHATVQPEARNAGVCGQLLRRAEQWAEEVGAQELEAVCLNPAAKAACWNMALELQNPKTGRWPLIPAFFSKTLREMACSVFAEAKVLWER</sequence>
<name>A0A9P1GJY1_9DINO</name>
<comment type="caution">
    <text evidence="5">The sequence shown here is derived from an EMBL/GenBank/DDBJ whole genome shotgun (WGS) entry which is preliminary data.</text>
</comment>
<gene>
    <name evidence="5" type="ORF">C1SCF055_LOCUS41378</name>
</gene>
<dbReference type="SMART" id="SM00823">
    <property type="entry name" value="PKS_PP"/>
    <property type="match status" value="1"/>
</dbReference>
<dbReference type="Proteomes" id="UP001152797">
    <property type="component" value="Unassembled WGS sequence"/>
</dbReference>
<dbReference type="InterPro" id="IPR009081">
    <property type="entry name" value="PP-bd_ACP"/>
</dbReference>
<evidence type="ECO:0000313" key="7">
    <source>
        <dbReference type="Proteomes" id="UP001152797"/>
    </source>
</evidence>
<dbReference type="SUPFAM" id="SSF55729">
    <property type="entry name" value="Acyl-CoA N-acyltransferases (Nat)"/>
    <property type="match status" value="1"/>
</dbReference>
<dbReference type="Pfam" id="PF00550">
    <property type="entry name" value="PP-binding"/>
    <property type="match status" value="1"/>
</dbReference>
<keyword evidence="2" id="KW-0597">Phosphoprotein</keyword>
<dbReference type="Pfam" id="PF00583">
    <property type="entry name" value="Acetyltransf_1"/>
    <property type="match status" value="1"/>
</dbReference>
<dbReference type="GO" id="GO:0031177">
    <property type="term" value="F:phosphopantetheine binding"/>
    <property type="evidence" value="ECO:0007669"/>
    <property type="project" value="InterPro"/>
</dbReference>
<dbReference type="InterPro" id="IPR016181">
    <property type="entry name" value="Acyl_CoA_acyltransferase"/>
</dbReference>
<dbReference type="InterPro" id="IPR036736">
    <property type="entry name" value="ACP-like_sf"/>
</dbReference>
<dbReference type="OrthoDB" id="411596at2759"/>
<dbReference type="InterPro" id="IPR000182">
    <property type="entry name" value="GNAT_dom"/>
</dbReference>
<protein>
    <recommendedName>
        <fullName evidence="4">Carrier domain-containing protein</fullName>
    </recommendedName>
</protein>
<evidence type="ECO:0000256" key="1">
    <source>
        <dbReference type="ARBA" id="ARBA00022450"/>
    </source>
</evidence>
<dbReference type="EMBL" id="CAMXCT020006596">
    <property type="protein sequence ID" value="CAL1170036.1"/>
    <property type="molecule type" value="Genomic_DNA"/>
</dbReference>
<keyword evidence="3" id="KW-0472">Membrane</keyword>
<dbReference type="Gene3D" id="1.10.1200.10">
    <property type="entry name" value="ACP-like"/>
    <property type="match status" value="1"/>
</dbReference>
<reference evidence="6" key="2">
    <citation type="submission" date="2024-04" db="EMBL/GenBank/DDBJ databases">
        <authorList>
            <person name="Chen Y."/>
            <person name="Shah S."/>
            <person name="Dougan E. K."/>
            <person name="Thang M."/>
            <person name="Chan C."/>
        </authorList>
    </citation>
    <scope>NUCLEOTIDE SEQUENCE [LARGE SCALE GENOMIC DNA]</scope>
</reference>
<reference evidence="5" key="1">
    <citation type="submission" date="2022-10" db="EMBL/GenBank/DDBJ databases">
        <authorList>
            <person name="Chen Y."/>
            <person name="Dougan E. K."/>
            <person name="Chan C."/>
            <person name="Rhodes N."/>
            <person name="Thang M."/>
        </authorList>
    </citation>
    <scope>NUCLEOTIDE SEQUENCE</scope>
</reference>
<dbReference type="InterPro" id="IPR020806">
    <property type="entry name" value="PKS_PP-bd"/>
</dbReference>
<evidence type="ECO:0000313" key="5">
    <source>
        <dbReference type="EMBL" id="CAI4016661.1"/>
    </source>
</evidence>
<feature type="domain" description="Carrier" evidence="4">
    <location>
        <begin position="386"/>
        <end position="462"/>
    </location>
</feature>
<feature type="transmembrane region" description="Helical" evidence="3">
    <location>
        <begin position="508"/>
        <end position="528"/>
    </location>
</feature>
<dbReference type="EMBL" id="CAMXCT010006596">
    <property type="protein sequence ID" value="CAI4016661.1"/>
    <property type="molecule type" value="Genomic_DNA"/>
</dbReference>
<feature type="transmembrane region" description="Helical" evidence="3">
    <location>
        <begin position="540"/>
        <end position="558"/>
    </location>
</feature>
<dbReference type="AlphaFoldDB" id="A0A9P1GJY1"/>